<dbReference type="EMBL" id="JBJKFK010003005">
    <property type="protein sequence ID" value="KAL3310383.1"/>
    <property type="molecule type" value="Genomic_DNA"/>
</dbReference>
<keyword evidence="3" id="KW-1185">Reference proteome</keyword>
<gene>
    <name evidence="2" type="ORF">Ciccas_011052</name>
</gene>
<organism evidence="2 3">
    <name type="scientific">Cichlidogyrus casuarinus</name>
    <dbReference type="NCBI Taxonomy" id="1844966"/>
    <lineage>
        <taxon>Eukaryota</taxon>
        <taxon>Metazoa</taxon>
        <taxon>Spiralia</taxon>
        <taxon>Lophotrochozoa</taxon>
        <taxon>Platyhelminthes</taxon>
        <taxon>Monogenea</taxon>
        <taxon>Monopisthocotylea</taxon>
        <taxon>Dactylogyridea</taxon>
        <taxon>Ancyrocephalidae</taxon>
        <taxon>Cichlidogyrus</taxon>
    </lineage>
</organism>
<dbReference type="AlphaFoldDB" id="A0ABD2PTI6"/>
<evidence type="ECO:0000256" key="1">
    <source>
        <dbReference type="SAM" id="MobiDB-lite"/>
    </source>
</evidence>
<protein>
    <submittedName>
        <fullName evidence="2">Uncharacterized protein</fullName>
    </submittedName>
</protein>
<evidence type="ECO:0000313" key="3">
    <source>
        <dbReference type="Proteomes" id="UP001626550"/>
    </source>
</evidence>
<sequence>MSKSCCITLYDMPESGNKASANFITWYLGQVGFSKIPYFKFNRIGTYTKGCPRPIKIRLPSSHEARTAFEAQDRIQPLTKHKFRITLSSSSDDSVPCAAPEPPMTSITVPKLPTVNKTPVASQPKAKKVHKTKSSVSFKARNDSCKLKTSSNLSRAASDPALMLPTLASSLLPPDGFSAPPPSFGSSPCLTGST</sequence>
<feature type="region of interest" description="Disordered" evidence="1">
    <location>
        <begin position="114"/>
        <end position="134"/>
    </location>
</feature>
<reference evidence="2 3" key="1">
    <citation type="submission" date="2024-11" db="EMBL/GenBank/DDBJ databases">
        <title>Adaptive evolution of stress response genes in parasites aligns with host niche diversity.</title>
        <authorList>
            <person name="Hahn C."/>
            <person name="Resl P."/>
        </authorList>
    </citation>
    <scope>NUCLEOTIDE SEQUENCE [LARGE SCALE GENOMIC DNA]</scope>
    <source>
        <strain evidence="2">EGGRZ-B1_66</strain>
        <tissue evidence="2">Body</tissue>
    </source>
</reference>
<evidence type="ECO:0000313" key="2">
    <source>
        <dbReference type="EMBL" id="KAL3310383.1"/>
    </source>
</evidence>
<feature type="non-terminal residue" evidence="2">
    <location>
        <position position="194"/>
    </location>
</feature>
<feature type="compositionally biased region" description="Low complexity" evidence="1">
    <location>
        <begin position="173"/>
        <end position="188"/>
    </location>
</feature>
<accession>A0ABD2PTI6</accession>
<proteinExistence type="predicted"/>
<feature type="region of interest" description="Disordered" evidence="1">
    <location>
        <begin position="170"/>
        <end position="194"/>
    </location>
</feature>
<comment type="caution">
    <text evidence="2">The sequence shown here is derived from an EMBL/GenBank/DDBJ whole genome shotgun (WGS) entry which is preliminary data.</text>
</comment>
<dbReference type="Proteomes" id="UP001626550">
    <property type="component" value="Unassembled WGS sequence"/>
</dbReference>
<name>A0ABD2PTI6_9PLAT</name>